<reference evidence="4" key="1">
    <citation type="journal article" date="2019" name="Environ. Microbiol.">
        <title>Fungal ecological strategies reflected in gene transcription - a case study of two litter decomposers.</title>
        <authorList>
            <person name="Barbi F."/>
            <person name="Kohler A."/>
            <person name="Barry K."/>
            <person name="Baskaran P."/>
            <person name="Daum C."/>
            <person name="Fauchery L."/>
            <person name="Ihrmark K."/>
            <person name="Kuo A."/>
            <person name="LaButti K."/>
            <person name="Lipzen A."/>
            <person name="Morin E."/>
            <person name="Grigoriev I.V."/>
            <person name="Henrissat B."/>
            <person name="Lindahl B."/>
            <person name="Martin F."/>
        </authorList>
    </citation>
    <scope>NUCLEOTIDE SEQUENCE</scope>
    <source>
        <strain evidence="4">JB14</strain>
    </source>
</reference>
<keyword evidence="2" id="KW-0732">Signal</keyword>
<dbReference type="Gene3D" id="3.40.710.10">
    <property type="entry name" value="DD-peptidase/beta-lactamase superfamily"/>
    <property type="match status" value="1"/>
</dbReference>
<evidence type="ECO:0000256" key="1">
    <source>
        <dbReference type="ARBA" id="ARBA00038215"/>
    </source>
</evidence>
<protein>
    <submittedName>
        <fullName evidence="4">Beta-lactamase/transpeptidase-like protein</fullName>
    </submittedName>
</protein>
<dbReference type="EMBL" id="ML769664">
    <property type="protein sequence ID" value="KAE9390247.1"/>
    <property type="molecule type" value="Genomic_DNA"/>
</dbReference>
<evidence type="ECO:0000259" key="3">
    <source>
        <dbReference type="Pfam" id="PF00144"/>
    </source>
</evidence>
<accession>A0A6A4GZ15</accession>
<dbReference type="PANTHER" id="PTHR46825:SF15">
    <property type="entry name" value="BETA-LACTAMASE-RELATED DOMAIN-CONTAINING PROTEIN"/>
    <property type="match status" value="1"/>
</dbReference>
<comment type="similarity">
    <text evidence="1">Belongs to the peptidase S12 family.</text>
</comment>
<gene>
    <name evidence="4" type="ORF">BT96DRAFT_889460</name>
</gene>
<name>A0A6A4GZ15_9AGAR</name>
<organism evidence="4 5">
    <name type="scientific">Gymnopus androsaceus JB14</name>
    <dbReference type="NCBI Taxonomy" id="1447944"/>
    <lineage>
        <taxon>Eukaryota</taxon>
        <taxon>Fungi</taxon>
        <taxon>Dikarya</taxon>
        <taxon>Basidiomycota</taxon>
        <taxon>Agaricomycotina</taxon>
        <taxon>Agaricomycetes</taxon>
        <taxon>Agaricomycetidae</taxon>
        <taxon>Agaricales</taxon>
        <taxon>Marasmiineae</taxon>
        <taxon>Omphalotaceae</taxon>
        <taxon>Gymnopus</taxon>
    </lineage>
</organism>
<dbReference type="PANTHER" id="PTHR46825">
    <property type="entry name" value="D-ALANYL-D-ALANINE-CARBOXYPEPTIDASE/ENDOPEPTIDASE AMPH"/>
    <property type="match status" value="1"/>
</dbReference>
<evidence type="ECO:0000313" key="4">
    <source>
        <dbReference type="EMBL" id="KAE9390247.1"/>
    </source>
</evidence>
<sequence>MRSLLLSLQCALFIFRHSVYAESQMPFAQSRESILNPTIDSFIEYILEDWSSAGGASIAVVRKITGDDSDSDVSWNVEIKGYGIAKADGTKVDPDTLFNFGSNSKLFDAISVGLLISNESLSPRLSWETEIASVLPEWGLLDPVASTKSTVSDLMSHRTGMPRHDHMYEASENISSLITRMRHLKPSANFREIFQYTNIMYIVLSYLPSALIPSKPTYAEYVSEYIFKPLGLNWTTFSGTTASQSGRMADGFARQPSGNPSRIPNNPFEKGTTRIIPYFNSPNGQDGNVILGAGGVITSARDAVTWLQTLMLEGRNPSTNQTVIPAEVIRKVATGITVSQGTASYPELSPVVYGGGQWIYSYRGHPLIEHAGGASGFHSQIIRFPFDDFGLVLLLNDDKFGTHMYEVMKWRIVDEILGLESVDWNSRLKQRYIDEVVIPRNGTLLEPKHPKPPSFTSFSDLQGIYRHPAYGSIEMCLVPLQSLITEDEYSTDSQQIPIMSRINQ</sequence>
<keyword evidence="5" id="KW-1185">Reference proteome</keyword>
<feature type="chain" id="PRO_5025647457" evidence="2">
    <location>
        <begin position="22"/>
        <end position="504"/>
    </location>
</feature>
<dbReference type="InterPro" id="IPR001466">
    <property type="entry name" value="Beta-lactam-related"/>
</dbReference>
<feature type="domain" description="Beta-lactamase-related" evidence="3">
    <location>
        <begin position="80"/>
        <end position="400"/>
    </location>
</feature>
<evidence type="ECO:0000256" key="2">
    <source>
        <dbReference type="SAM" id="SignalP"/>
    </source>
</evidence>
<dbReference type="Pfam" id="PF00144">
    <property type="entry name" value="Beta-lactamase"/>
    <property type="match status" value="1"/>
</dbReference>
<dbReference type="AlphaFoldDB" id="A0A6A4GZ15"/>
<evidence type="ECO:0000313" key="5">
    <source>
        <dbReference type="Proteomes" id="UP000799118"/>
    </source>
</evidence>
<dbReference type="SUPFAM" id="SSF56601">
    <property type="entry name" value="beta-lactamase/transpeptidase-like"/>
    <property type="match status" value="1"/>
</dbReference>
<proteinExistence type="inferred from homology"/>
<feature type="signal peptide" evidence="2">
    <location>
        <begin position="1"/>
        <end position="21"/>
    </location>
</feature>
<dbReference type="OrthoDB" id="5946976at2759"/>
<dbReference type="Proteomes" id="UP000799118">
    <property type="component" value="Unassembled WGS sequence"/>
</dbReference>
<dbReference type="InterPro" id="IPR050491">
    <property type="entry name" value="AmpC-like"/>
</dbReference>
<dbReference type="InterPro" id="IPR012338">
    <property type="entry name" value="Beta-lactam/transpept-like"/>
</dbReference>